<dbReference type="InterPro" id="IPR016167">
    <property type="entry name" value="FAD-bd_PCMH_sub1"/>
</dbReference>
<dbReference type="InterPro" id="IPR016169">
    <property type="entry name" value="FAD-bd_PCMH_sub2"/>
</dbReference>
<feature type="compositionally biased region" description="Gly residues" evidence="6">
    <location>
        <begin position="59"/>
        <end position="68"/>
    </location>
</feature>
<comment type="similarity">
    <text evidence="2">Belongs to the oxygen-dependent FAD-linked oxidoreductase family.</text>
</comment>
<feature type="domain" description="FAD-binding PCMH-type" evidence="7">
    <location>
        <begin position="148"/>
        <end position="318"/>
    </location>
</feature>
<gene>
    <name evidence="8" type="ORF">SAMN05216505_11311</name>
</gene>
<dbReference type="SUPFAM" id="SSF56176">
    <property type="entry name" value="FAD-binding/transporter-associated domain-like"/>
    <property type="match status" value="1"/>
</dbReference>
<evidence type="ECO:0000313" key="8">
    <source>
        <dbReference type="EMBL" id="SDD88535.1"/>
    </source>
</evidence>
<dbReference type="InterPro" id="IPR006094">
    <property type="entry name" value="Oxid_FAD_bind_N"/>
</dbReference>
<dbReference type="Pfam" id="PF01565">
    <property type="entry name" value="FAD_binding_4"/>
    <property type="match status" value="1"/>
</dbReference>
<dbReference type="InterPro" id="IPR036318">
    <property type="entry name" value="FAD-bd_PCMH-like_sf"/>
</dbReference>
<dbReference type="AlphaFoldDB" id="A0A1G6YFY9"/>
<dbReference type="InterPro" id="IPR016166">
    <property type="entry name" value="FAD-bd_PCMH"/>
</dbReference>
<dbReference type="EMBL" id="FMZK01000013">
    <property type="protein sequence ID" value="SDD88535.1"/>
    <property type="molecule type" value="Genomic_DNA"/>
</dbReference>
<accession>A0A1G6YFY9</accession>
<feature type="region of interest" description="Disordered" evidence="6">
    <location>
        <begin position="37"/>
        <end position="109"/>
    </location>
</feature>
<dbReference type="Gene3D" id="3.30.43.10">
    <property type="entry name" value="Uridine Diphospho-n-acetylenolpyruvylglucosamine Reductase, domain 2"/>
    <property type="match status" value="1"/>
</dbReference>
<keyword evidence="9" id="KW-1185">Reference proteome</keyword>
<keyword evidence="5" id="KW-0560">Oxidoreductase</keyword>
<feature type="compositionally biased region" description="Basic residues" evidence="6">
    <location>
        <begin position="69"/>
        <end position="79"/>
    </location>
</feature>
<evidence type="ECO:0000256" key="3">
    <source>
        <dbReference type="ARBA" id="ARBA00022630"/>
    </source>
</evidence>
<evidence type="ECO:0000256" key="2">
    <source>
        <dbReference type="ARBA" id="ARBA00005466"/>
    </source>
</evidence>
<dbReference type="PANTHER" id="PTHR42973:SF39">
    <property type="entry name" value="FAD-BINDING PCMH-TYPE DOMAIN-CONTAINING PROTEIN"/>
    <property type="match status" value="1"/>
</dbReference>
<dbReference type="Proteomes" id="UP000182100">
    <property type="component" value="Unassembled WGS sequence"/>
</dbReference>
<keyword evidence="4" id="KW-0274">FAD</keyword>
<dbReference type="GO" id="GO:0071949">
    <property type="term" value="F:FAD binding"/>
    <property type="evidence" value="ECO:0007669"/>
    <property type="project" value="InterPro"/>
</dbReference>
<sequence>MRVTAHRPALFPILSPPAGAGQRRTITSWVRSRSAPRQVAAFGPRTERGGAPGPRVRAAGGGGAGGGRGGRRAGMRARTPRTSVKRDGGSEQRTPKKVTHMPDNPGAVLPGTAARALADELRSSLRGEVIDPGHPGYDEARRVWNGLIDRRPALIARCAGTADVVEAVRVAREHRPLVSIRGGGHQVAGSGVCDDGLVIDLSHMKGVHVDPAARTARAQAGVTWGEFDRETQLHALAAPGGEISATGIAGLTLGGGFGFVMRTFGLSCDNVRSLEIVTADGAVRAVSREEEPELFWAARGGGRGLGVVTSFEFGLHPLGPEVAGVLVLHPYERAEEVLRAWRDATYSAPETVTPELLLWSIPADPAVPRELHRSDCVMVGAVYGGPPGDAAAAALAPQRELGPPLMDLSGTVPYVALQSANTWRFPDGERYFMKSHFMDELSDEAIKTLVEWHSRRPTPESLIVVRTLGGAVARVAPDDSAFAHRSARYNVSVDAGWRDPALDGTAIGWARSAWDALRPFSSGGTYVNFAGLGEDADELRGAVFGPHRERLERTRAAYDPEGLFAPAAGRP</sequence>
<evidence type="ECO:0000256" key="5">
    <source>
        <dbReference type="ARBA" id="ARBA00023002"/>
    </source>
</evidence>
<proteinExistence type="inferred from homology"/>
<feature type="compositionally biased region" description="Basic and acidic residues" evidence="6">
    <location>
        <begin position="84"/>
        <end position="94"/>
    </location>
</feature>
<evidence type="ECO:0000256" key="4">
    <source>
        <dbReference type="ARBA" id="ARBA00022827"/>
    </source>
</evidence>
<dbReference type="InterPro" id="IPR050416">
    <property type="entry name" value="FAD-linked_Oxidoreductase"/>
</dbReference>
<protein>
    <submittedName>
        <fullName evidence="8">FAD/FMN-containing dehydrogenase</fullName>
    </submittedName>
</protein>
<dbReference type="PROSITE" id="PS51387">
    <property type="entry name" value="FAD_PCMH"/>
    <property type="match status" value="1"/>
</dbReference>
<name>A0A1G6YFY9_9ACTN</name>
<evidence type="ECO:0000256" key="1">
    <source>
        <dbReference type="ARBA" id="ARBA00001974"/>
    </source>
</evidence>
<dbReference type="Gene3D" id="3.40.462.20">
    <property type="match status" value="1"/>
</dbReference>
<dbReference type="InterPro" id="IPR006093">
    <property type="entry name" value="Oxy_OxRdtase_FAD_BS"/>
</dbReference>
<dbReference type="Gene3D" id="3.30.465.10">
    <property type="match status" value="1"/>
</dbReference>
<comment type="cofactor">
    <cofactor evidence="1">
        <name>FAD</name>
        <dbReference type="ChEBI" id="CHEBI:57692"/>
    </cofactor>
</comment>
<dbReference type="PANTHER" id="PTHR42973">
    <property type="entry name" value="BINDING OXIDOREDUCTASE, PUTATIVE (AFU_ORTHOLOGUE AFUA_1G17690)-RELATED"/>
    <property type="match status" value="1"/>
</dbReference>
<dbReference type="STRING" id="67344.SAMN05216505_11311"/>
<organism evidence="8 9">
    <name type="scientific">Streptomyces prasinopilosus</name>
    <dbReference type="NCBI Taxonomy" id="67344"/>
    <lineage>
        <taxon>Bacteria</taxon>
        <taxon>Bacillati</taxon>
        <taxon>Actinomycetota</taxon>
        <taxon>Actinomycetes</taxon>
        <taxon>Kitasatosporales</taxon>
        <taxon>Streptomycetaceae</taxon>
        <taxon>Streptomyces</taxon>
    </lineage>
</organism>
<evidence type="ECO:0000313" key="9">
    <source>
        <dbReference type="Proteomes" id="UP000182100"/>
    </source>
</evidence>
<evidence type="ECO:0000256" key="6">
    <source>
        <dbReference type="SAM" id="MobiDB-lite"/>
    </source>
</evidence>
<reference evidence="9" key="1">
    <citation type="submission" date="2016-10" db="EMBL/GenBank/DDBJ databases">
        <authorList>
            <person name="Varghese N."/>
            <person name="Submissions S."/>
        </authorList>
    </citation>
    <scope>NUCLEOTIDE SEQUENCE [LARGE SCALE GENOMIC DNA]</scope>
    <source>
        <strain evidence="9">CGMCC 4.3504</strain>
    </source>
</reference>
<evidence type="ECO:0000259" key="7">
    <source>
        <dbReference type="PROSITE" id="PS51387"/>
    </source>
</evidence>
<keyword evidence="3" id="KW-0285">Flavoprotein</keyword>
<dbReference type="PROSITE" id="PS00862">
    <property type="entry name" value="OX2_COVAL_FAD"/>
    <property type="match status" value="1"/>
</dbReference>
<dbReference type="GO" id="GO:0016491">
    <property type="term" value="F:oxidoreductase activity"/>
    <property type="evidence" value="ECO:0007669"/>
    <property type="project" value="UniProtKB-KW"/>
</dbReference>